<dbReference type="EMBL" id="BLRY01000047">
    <property type="protein sequence ID" value="GFP27593.1"/>
    <property type="molecule type" value="Genomic_DNA"/>
</dbReference>
<dbReference type="Pfam" id="PF00078">
    <property type="entry name" value="RVT_1"/>
    <property type="match status" value="1"/>
</dbReference>
<dbReference type="SUPFAM" id="SSF56672">
    <property type="entry name" value="DNA/RNA polymerases"/>
    <property type="match status" value="1"/>
</dbReference>
<reference evidence="4 5" key="1">
    <citation type="journal article" date="2020" name="Front. Microbiol.">
        <title>Single-cell genomics of novel Actinobacteria with the Wood-Ljungdahl pathway discovered in a serpentinizing system.</title>
        <authorList>
            <person name="Merino N."/>
            <person name="Kawai M."/>
            <person name="Boyd E.S."/>
            <person name="Colman D.R."/>
            <person name="McGlynn S.E."/>
            <person name="Nealson K.H."/>
            <person name="Kurokawa K."/>
            <person name="Hongoh Y."/>
        </authorList>
    </citation>
    <scope>NUCLEOTIDE SEQUENCE [LARGE SCALE GENOMIC DNA]</scope>
    <source>
        <strain evidence="2 4">S25</strain>
        <strain evidence="3 5">S33</strain>
    </source>
</reference>
<keyword evidence="2" id="KW-0548">Nucleotidyltransferase</keyword>
<keyword evidence="5" id="KW-1185">Reference proteome</keyword>
<dbReference type="PANTHER" id="PTHR34047">
    <property type="entry name" value="NUCLEAR INTRON MATURASE 1, MITOCHONDRIAL-RELATED"/>
    <property type="match status" value="1"/>
</dbReference>
<gene>
    <name evidence="2" type="ORF">HKBW3S25_00727</name>
    <name evidence="3" type="ORF">HKBW3S33_01005</name>
</gene>
<dbReference type="RefSeq" id="WP_176233380.1">
    <property type="nucleotide sequence ID" value="NZ_BLRY01000047.1"/>
</dbReference>
<keyword evidence="2" id="KW-0808">Transferase</keyword>
<evidence type="ECO:0000259" key="1">
    <source>
        <dbReference type="Pfam" id="PF00078"/>
    </source>
</evidence>
<dbReference type="PANTHER" id="PTHR34047:SF8">
    <property type="entry name" value="PROTEIN YKFC"/>
    <property type="match status" value="1"/>
</dbReference>
<organism evidence="2 4">
    <name type="scientific">Candidatus Hakubella thermalkaliphila</name>
    <dbReference type="NCBI Taxonomy" id="2754717"/>
    <lineage>
        <taxon>Bacteria</taxon>
        <taxon>Bacillati</taxon>
        <taxon>Actinomycetota</taxon>
        <taxon>Actinomycetota incertae sedis</taxon>
        <taxon>Candidatus Hakubellales</taxon>
        <taxon>Candidatus Hakubellaceae</taxon>
        <taxon>Candidatus Hakubella</taxon>
    </lineage>
</organism>
<dbReference type="AlphaFoldDB" id="A0A6V8QCA6"/>
<comment type="caution">
    <text evidence="2">The sequence shown here is derived from an EMBL/GenBank/DDBJ whole genome shotgun (WGS) entry which is preliminary data.</text>
</comment>
<dbReference type="InterPro" id="IPR051083">
    <property type="entry name" value="GrpII_Intron_Splice-Mob/Def"/>
</dbReference>
<dbReference type="Proteomes" id="UP000591948">
    <property type="component" value="Unassembled WGS sequence"/>
</dbReference>
<evidence type="ECO:0000313" key="2">
    <source>
        <dbReference type="EMBL" id="GFP25269.1"/>
    </source>
</evidence>
<dbReference type="InterPro" id="IPR043502">
    <property type="entry name" value="DNA/RNA_pol_sf"/>
</dbReference>
<dbReference type="GO" id="GO:0003964">
    <property type="term" value="F:RNA-directed DNA polymerase activity"/>
    <property type="evidence" value="ECO:0007669"/>
    <property type="project" value="UniProtKB-KW"/>
</dbReference>
<sequence length="170" mass="19618">MASQISKAGESCLMPKIASMHNLRLAWLKVKEAKDSPGLDRVNLRMFARDLEENLVRIQKLLLRDWYIPLPARGVQIPKESGGTRQLGIFTIEDRLVQRAFLNVLEPLFEEDFLPQSFGYRRGKSVQQVAEEILDYRDQGLEWVVDADITRFFDSTRCITPLLYVIMGFV</sequence>
<evidence type="ECO:0000313" key="4">
    <source>
        <dbReference type="Proteomes" id="UP000543224"/>
    </source>
</evidence>
<protein>
    <submittedName>
        <fullName evidence="2">RNA-directed DNA polymerase</fullName>
    </submittedName>
</protein>
<feature type="domain" description="Reverse transcriptase" evidence="1">
    <location>
        <begin position="77"/>
        <end position="155"/>
    </location>
</feature>
<dbReference type="CDD" id="cd01651">
    <property type="entry name" value="RT_G2_intron"/>
    <property type="match status" value="1"/>
</dbReference>
<keyword evidence="2" id="KW-0695">RNA-directed DNA polymerase</keyword>
<proteinExistence type="predicted"/>
<name>A0A6V8QCA6_9ACTN</name>
<dbReference type="InterPro" id="IPR000477">
    <property type="entry name" value="RT_dom"/>
</dbReference>
<dbReference type="EMBL" id="BLRX01000062">
    <property type="protein sequence ID" value="GFP25269.1"/>
    <property type="molecule type" value="Genomic_DNA"/>
</dbReference>
<dbReference type="Proteomes" id="UP000543224">
    <property type="component" value="Unassembled WGS sequence"/>
</dbReference>
<evidence type="ECO:0000313" key="3">
    <source>
        <dbReference type="EMBL" id="GFP27593.1"/>
    </source>
</evidence>
<evidence type="ECO:0000313" key="5">
    <source>
        <dbReference type="Proteomes" id="UP000591948"/>
    </source>
</evidence>
<accession>A0A6V8QCA6</accession>